<dbReference type="KEGG" id="dar:Daro_1641"/>
<gene>
    <name evidence="3" type="ordered locus">Daro_1641</name>
</gene>
<evidence type="ECO:0000259" key="2">
    <source>
        <dbReference type="Pfam" id="PF11726"/>
    </source>
</evidence>
<evidence type="ECO:0000256" key="1">
    <source>
        <dbReference type="SAM" id="MobiDB-lite"/>
    </source>
</evidence>
<feature type="compositionally biased region" description="Polar residues" evidence="1">
    <location>
        <begin position="377"/>
        <end position="388"/>
    </location>
</feature>
<dbReference type="InterPro" id="IPR057271">
    <property type="entry name" value="YagK_YfjJ_C"/>
</dbReference>
<evidence type="ECO:0000313" key="3">
    <source>
        <dbReference type="EMBL" id="AAZ46389.1"/>
    </source>
</evidence>
<name>Q47FJ2_DECAR</name>
<dbReference type="STRING" id="159087.Daro_1641"/>
<dbReference type="EMBL" id="CP000089">
    <property type="protein sequence ID" value="AAZ46389.1"/>
    <property type="molecule type" value="Genomic_DNA"/>
</dbReference>
<protein>
    <recommendedName>
        <fullName evidence="2">YagK/YfjJ C-terminal domain-containing protein</fullName>
    </recommendedName>
</protein>
<accession>Q47FJ2</accession>
<dbReference type="AlphaFoldDB" id="Q47FJ2"/>
<proteinExistence type="predicted"/>
<dbReference type="eggNOG" id="ENOG5033357">
    <property type="taxonomic scope" value="Bacteria"/>
</dbReference>
<dbReference type="HOGENOM" id="CLU_716977_0_0_4"/>
<sequence length="388" mass="44154">MLIRPRIIDSEASFRRKAYYFASPDLLDSAAASALMVAPDCFPDLLEKLQVFIQQAKETNAPPFLPGVSRTGEPITSKSDLATRYFSSTPMFIRCVQALSTKYRYDAHVEAFIACAKETGLYDARFIEWGSAATAHQIYPPGFGQKTAADLFNALVDALGKRCRSPVVREQMRQRKKEVERRLRSCSTYVKKLFAKYKRLVVIRLELGYLPELTGSIEFSHALDDLDRFLKNQYCNAIFNDMVGYIIKTEYGVKKGIHHHVFLFFNGDKRQGRYAEQIAKSIGEYWAGPVTRHKGDYFNRNEKKNIEGLSKRGVLGIGLIHASDDVLRDNLINLAIFYICKSDQYFKPKIDMDFRALRMGGDPFKKKPKLRRKGRSKPNSGHSGDSKA</sequence>
<organism evidence="3">
    <name type="scientific">Dechloromonas aromatica (strain RCB)</name>
    <dbReference type="NCBI Taxonomy" id="159087"/>
    <lineage>
        <taxon>Bacteria</taxon>
        <taxon>Pseudomonadati</taxon>
        <taxon>Pseudomonadota</taxon>
        <taxon>Betaproteobacteria</taxon>
        <taxon>Rhodocyclales</taxon>
        <taxon>Azonexaceae</taxon>
        <taxon>Dechloromonas</taxon>
    </lineage>
</organism>
<feature type="region of interest" description="Disordered" evidence="1">
    <location>
        <begin position="361"/>
        <end position="388"/>
    </location>
</feature>
<feature type="compositionally biased region" description="Basic residues" evidence="1">
    <location>
        <begin position="366"/>
        <end position="376"/>
    </location>
</feature>
<reference evidence="3" key="1">
    <citation type="submission" date="2005-08" db="EMBL/GenBank/DDBJ databases">
        <title>Complete sequence of Dechloromonas aromatica RCB.</title>
        <authorList>
            <person name="Salinero K.K."/>
            <person name="Copeland A."/>
            <person name="Lucas S."/>
            <person name="Lapidus A."/>
            <person name="Barry K."/>
            <person name="Detter J.C."/>
            <person name="Glavina T."/>
            <person name="Hammon N."/>
            <person name="Israni S."/>
            <person name="Pitluck S."/>
            <person name="Di Bartolo G."/>
            <person name="Trong S."/>
            <person name="Schmutz J."/>
            <person name="Larimer F."/>
            <person name="Land M."/>
            <person name="Ivanova N."/>
            <person name="Richardson P."/>
        </authorList>
    </citation>
    <scope>NUCLEOTIDE SEQUENCE</scope>
    <source>
        <strain evidence="3">RCB</strain>
    </source>
</reference>
<feature type="domain" description="YagK/YfjJ C-terminal" evidence="2">
    <location>
        <begin position="195"/>
        <end position="290"/>
    </location>
</feature>
<dbReference type="Pfam" id="PF11726">
    <property type="entry name" value="YagK_YfjJ_C"/>
    <property type="match status" value="1"/>
</dbReference>
<dbReference type="OrthoDB" id="8592743at2"/>